<protein>
    <recommendedName>
        <fullName evidence="2">DUF5131 family protein</fullName>
    </recommendedName>
</protein>
<dbReference type="InterPro" id="IPR011101">
    <property type="entry name" value="DUF5131"/>
</dbReference>
<accession>A0A6M3X772</accession>
<dbReference type="Pfam" id="PF07505">
    <property type="entry name" value="DUF5131"/>
    <property type="match status" value="1"/>
</dbReference>
<proteinExistence type="predicted"/>
<dbReference type="AlphaFoldDB" id="A0A6M3X772"/>
<sequence length="292" mass="33838">MNKQGEHGIEWTDYTLNQITGCLNHVNGLCKGGGFRCYAYTIANRFKERYLANENVIPNPESDVGLSSDKFAKHVWANLTDPFYPRIWPERFKPLKGYPEGTKIFLDDMSDWMGSWIPDEWKIRTLDFIKAHPQYIVQTLTKQPQELWVWSPFPENCWVGVTATNQNMYENAMLYLGQIEAKVKFMSFEPLLQPIDISFKLSQWITRDIEPRLDWLIIGQQTPVKAATTPKIEHIQEIVEAADKAGVKVFLKENLSPILSPNSMPWAFKYSCSGKPSENFVDYELRQEFPKC</sequence>
<reference evidence="1" key="1">
    <citation type="submission" date="2020-03" db="EMBL/GenBank/DDBJ databases">
        <title>The deep terrestrial virosphere.</title>
        <authorList>
            <person name="Holmfeldt K."/>
            <person name="Nilsson E."/>
            <person name="Simone D."/>
            <person name="Lopez-Fernandez M."/>
            <person name="Wu X."/>
            <person name="de Brujin I."/>
            <person name="Lundin D."/>
            <person name="Andersson A."/>
            <person name="Bertilsson S."/>
            <person name="Dopson M."/>
        </authorList>
    </citation>
    <scope>NUCLEOTIDE SEQUENCE</scope>
    <source>
        <strain evidence="1">MM171B04462</strain>
    </source>
</reference>
<evidence type="ECO:0008006" key="2">
    <source>
        <dbReference type="Google" id="ProtNLM"/>
    </source>
</evidence>
<organism evidence="1">
    <name type="scientific">viral metagenome</name>
    <dbReference type="NCBI Taxonomy" id="1070528"/>
    <lineage>
        <taxon>unclassified sequences</taxon>
        <taxon>metagenomes</taxon>
        <taxon>organismal metagenomes</taxon>
    </lineage>
</organism>
<name>A0A6M3X772_9ZZZZ</name>
<dbReference type="EMBL" id="MT143966">
    <property type="protein sequence ID" value="QJH93317.1"/>
    <property type="molecule type" value="Genomic_DNA"/>
</dbReference>
<evidence type="ECO:0000313" key="1">
    <source>
        <dbReference type="EMBL" id="QJH93317.1"/>
    </source>
</evidence>
<gene>
    <name evidence="1" type="ORF">MM171B04462_0003</name>
</gene>